<organism evidence="11 12">
    <name type="scientific">Aspergillus cavernicola</name>
    <dbReference type="NCBI Taxonomy" id="176166"/>
    <lineage>
        <taxon>Eukaryota</taxon>
        <taxon>Fungi</taxon>
        <taxon>Dikarya</taxon>
        <taxon>Ascomycota</taxon>
        <taxon>Pezizomycotina</taxon>
        <taxon>Eurotiomycetes</taxon>
        <taxon>Eurotiomycetidae</taxon>
        <taxon>Eurotiales</taxon>
        <taxon>Aspergillaceae</taxon>
        <taxon>Aspergillus</taxon>
        <taxon>Aspergillus subgen. Nidulantes</taxon>
    </lineage>
</organism>
<evidence type="ECO:0000256" key="4">
    <source>
        <dbReference type="ARBA" id="ARBA00015856"/>
    </source>
</evidence>
<dbReference type="EC" id="3.1.-.-" evidence="8"/>
<keyword evidence="8" id="KW-0653">Protein transport</keyword>
<dbReference type="InterPro" id="IPR012908">
    <property type="entry name" value="PGAP1-ab_dom-like"/>
</dbReference>
<dbReference type="Gene3D" id="3.40.50.1820">
    <property type="entry name" value="alpha/beta hydrolase"/>
    <property type="match status" value="1"/>
</dbReference>
<name>A0ABR4IYR8_9EURO</name>
<evidence type="ECO:0000256" key="2">
    <source>
        <dbReference type="ARBA" id="ARBA00004173"/>
    </source>
</evidence>
<comment type="caution">
    <text evidence="11">The sequence shown here is derived from an EMBL/GenBank/DDBJ whole genome shotgun (WGS) entry which is preliminary data.</text>
</comment>
<feature type="domain" description="GPI inositol-deacylase PGAP1-like alpha/beta" evidence="9">
    <location>
        <begin position="14"/>
        <end position="143"/>
    </location>
</feature>
<dbReference type="Pfam" id="PF07819">
    <property type="entry name" value="PGAP1"/>
    <property type="match status" value="1"/>
</dbReference>
<comment type="subcellular location">
    <subcellularLocation>
        <location evidence="8">Endoplasmic reticulum membrane</location>
    </subcellularLocation>
    <subcellularLocation>
        <location evidence="3">Membrane</location>
    </subcellularLocation>
    <subcellularLocation>
        <location evidence="2">Mitochondrion</location>
    </subcellularLocation>
</comment>
<reference evidence="11 12" key="1">
    <citation type="submission" date="2024-07" db="EMBL/GenBank/DDBJ databases">
        <title>Section-level genome sequencing and comparative genomics of Aspergillus sections Usti and Cavernicolus.</title>
        <authorList>
            <consortium name="Lawrence Berkeley National Laboratory"/>
            <person name="Nybo J.L."/>
            <person name="Vesth T.C."/>
            <person name="Theobald S."/>
            <person name="Frisvad J.C."/>
            <person name="Larsen T.O."/>
            <person name="Kjaerboelling I."/>
            <person name="Rothschild-Mancinelli K."/>
            <person name="Lyhne E.K."/>
            <person name="Kogle M.E."/>
            <person name="Barry K."/>
            <person name="Clum A."/>
            <person name="Na H."/>
            <person name="Ledsgaard L."/>
            <person name="Lin J."/>
            <person name="Lipzen A."/>
            <person name="Kuo A."/>
            <person name="Riley R."/>
            <person name="Mondo S."/>
            <person name="LaButti K."/>
            <person name="Haridas S."/>
            <person name="Pangalinan J."/>
            <person name="Salamov A.A."/>
            <person name="Simmons B.A."/>
            <person name="Magnuson J.K."/>
            <person name="Chen J."/>
            <person name="Drula E."/>
            <person name="Henrissat B."/>
            <person name="Wiebenga A."/>
            <person name="Lubbers R.J."/>
            <person name="Gomes A.C."/>
            <person name="Makela M.R."/>
            <person name="Stajich J."/>
            <person name="Grigoriev I.V."/>
            <person name="Mortensen U.H."/>
            <person name="De vries R.P."/>
            <person name="Baker S.E."/>
            <person name="Andersen M.R."/>
        </authorList>
    </citation>
    <scope>NUCLEOTIDE SEQUENCE [LARGE SCALE GENOMIC DNA]</scope>
    <source>
        <strain evidence="11 12">CBS 600.67</strain>
    </source>
</reference>
<proteinExistence type="inferred from homology"/>
<evidence type="ECO:0000256" key="6">
    <source>
        <dbReference type="ARBA" id="ARBA00023128"/>
    </source>
</evidence>
<gene>
    <name evidence="11" type="ORF">BDW59DRAFT_138918</name>
</gene>
<evidence type="ECO:0000313" key="12">
    <source>
        <dbReference type="Proteomes" id="UP001610335"/>
    </source>
</evidence>
<feature type="domain" description="Fungal death-pathway protein SesB" evidence="10">
    <location>
        <begin position="268"/>
        <end position="292"/>
    </location>
</feature>
<comment type="function">
    <text evidence="1 8">Involved in inositol deacylation of GPI-anchored proteins which plays important roles in the quality control and ER-associated degradation of GPI-anchored proteins.</text>
</comment>
<evidence type="ECO:0000256" key="8">
    <source>
        <dbReference type="RuleBase" id="RU365011"/>
    </source>
</evidence>
<comment type="similarity">
    <text evidence="8">Belongs to the GPI inositol-deacylase family.</text>
</comment>
<dbReference type="SUPFAM" id="SSF53474">
    <property type="entry name" value="alpha/beta-Hydrolases"/>
    <property type="match status" value="1"/>
</dbReference>
<dbReference type="PANTHER" id="PTHR48182:SF2">
    <property type="entry name" value="PROTEIN SERAC1"/>
    <property type="match status" value="1"/>
</dbReference>
<evidence type="ECO:0000313" key="11">
    <source>
        <dbReference type="EMBL" id="KAL2832927.1"/>
    </source>
</evidence>
<evidence type="ECO:0000256" key="3">
    <source>
        <dbReference type="ARBA" id="ARBA00004370"/>
    </source>
</evidence>
<accession>A0ABR4IYR8</accession>
<evidence type="ECO:0000256" key="5">
    <source>
        <dbReference type="ARBA" id="ARBA00022824"/>
    </source>
</evidence>
<protein>
    <recommendedName>
        <fullName evidence="4 8">GPI inositol-deacylase</fullName>
        <ecNumber evidence="8">3.1.-.-</ecNumber>
    </recommendedName>
</protein>
<evidence type="ECO:0000259" key="10">
    <source>
        <dbReference type="Pfam" id="PF17046"/>
    </source>
</evidence>
<evidence type="ECO:0000256" key="7">
    <source>
        <dbReference type="ARBA" id="ARBA00023136"/>
    </source>
</evidence>
<keyword evidence="8" id="KW-0378">Hydrolase</keyword>
<dbReference type="InterPro" id="IPR052374">
    <property type="entry name" value="SERAC1"/>
</dbReference>
<dbReference type="Proteomes" id="UP001610335">
    <property type="component" value="Unassembled WGS sequence"/>
</dbReference>
<evidence type="ECO:0000256" key="1">
    <source>
        <dbReference type="ARBA" id="ARBA00003496"/>
    </source>
</evidence>
<keyword evidence="8" id="KW-0813">Transport</keyword>
<dbReference type="Pfam" id="PF17046">
    <property type="entry name" value="Ses_B"/>
    <property type="match status" value="1"/>
</dbReference>
<evidence type="ECO:0000259" key="9">
    <source>
        <dbReference type="Pfam" id="PF07819"/>
    </source>
</evidence>
<dbReference type="EMBL" id="JBFXLS010000005">
    <property type="protein sequence ID" value="KAL2832927.1"/>
    <property type="molecule type" value="Genomic_DNA"/>
</dbReference>
<dbReference type="InterPro" id="IPR031469">
    <property type="entry name" value="SesB_dom"/>
</dbReference>
<dbReference type="InterPro" id="IPR029058">
    <property type="entry name" value="AB_hydrolase_fold"/>
</dbReference>
<sequence length="308" mass="34301">MSLKVLRDPSGSKVDIVFVHGWHGDQAPWTSAQNSVFWPEKLLAAKIPEARILSFEYDVTIEAFWNEEDLVSDFSNDLMDALMEQRTKKEEENRAVILVAHCLGGLVCEKALATGSQHDERKKLVSCVQGLLLLGTPHFQPDTLPAAMKYFQLAQKEIPKDSELKERSQWVISIPQQFASLRKSGAQISVECFYEGSAMSVNDDNVKIVDMFLAQCLDGPPPDRLGGNHQQISQFESDNNRDFIKVSRVLVRWVAKIPSPEKKGTVNYIANARFSGENHGMQLGQNAGTISGFRFGERTRTSSANGSA</sequence>
<dbReference type="PANTHER" id="PTHR48182">
    <property type="entry name" value="PROTEIN SERAC1"/>
    <property type="match status" value="1"/>
</dbReference>
<keyword evidence="12" id="KW-1185">Reference proteome</keyword>
<keyword evidence="5 8" id="KW-0256">Endoplasmic reticulum</keyword>
<keyword evidence="6" id="KW-0496">Mitochondrion</keyword>
<keyword evidence="7 8" id="KW-0472">Membrane</keyword>